<evidence type="ECO:0000313" key="7">
    <source>
        <dbReference type="EMBL" id="EKD04651.1"/>
    </source>
</evidence>
<reference evidence="7 8" key="1">
    <citation type="journal article" date="2012" name="Eukaryot. Cell">
        <title>Genome sequence of the Trichosporon asahii environmental strain CBS 8904.</title>
        <authorList>
            <person name="Yang R.Y."/>
            <person name="Li H.T."/>
            <person name="Zhu H."/>
            <person name="Zhou G.P."/>
            <person name="Wang M."/>
            <person name="Wang L."/>
        </authorList>
    </citation>
    <scope>NUCLEOTIDE SEQUENCE [LARGE SCALE GENOMIC DNA]</scope>
    <source>
        <strain evidence="7 8">CBS 8904</strain>
    </source>
</reference>
<dbReference type="Gene3D" id="3.40.50.720">
    <property type="entry name" value="NAD(P)-binding Rossmann-like Domain"/>
    <property type="match status" value="1"/>
</dbReference>
<dbReference type="GO" id="GO:0019478">
    <property type="term" value="P:D-amino acid catabolic process"/>
    <property type="evidence" value="ECO:0007669"/>
    <property type="project" value="TreeGrafter"/>
</dbReference>
<evidence type="ECO:0000256" key="1">
    <source>
        <dbReference type="ARBA" id="ARBA00001974"/>
    </source>
</evidence>
<gene>
    <name evidence="7" type="ORF">A1Q2_01065</name>
</gene>
<evidence type="ECO:0000256" key="3">
    <source>
        <dbReference type="ARBA" id="ARBA00022630"/>
    </source>
</evidence>
<evidence type="ECO:0000256" key="2">
    <source>
        <dbReference type="ARBA" id="ARBA00006730"/>
    </source>
</evidence>
<dbReference type="GO" id="GO:0071949">
    <property type="term" value="F:FAD binding"/>
    <property type="evidence" value="ECO:0007669"/>
    <property type="project" value="InterPro"/>
</dbReference>
<accession>K1VVT3</accession>
<name>K1VVT3_TRIAC</name>
<comment type="similarity">
    <text evidence="2">Belongs to the DAMOX/DASOX family.</text>
</comment>
<evidence type="ECO:0000259" key="6">
    <source>
        <dbReference type="Pfam" id="PF01266"/>
    </source>
</evidence>
<keyword evidence="3" id="KW-0285">Flavoprotein</keyword>
<dbReference type="AlphaFoldDB" id="K1VVT3"/>
<dbReference type="PANTHER" id="PTHR11530">
    <property type="entry name" value="D-AMINO ACID OXIDASE"/>
    <property type="match status" value="1"/>
</dbReference>
<dbReference type="eggNOG" id="KOG3923">
    <property type="taxonomic scope" value="Eukaryota"/>
</dbReference>
<keyword evidence="4" id="KW-0274">FAD</keyword>
<evidence type="ECO:0000256" key="4">
    <source>
        <dbReference type="ARBA" id="ARBA00022827"/>
    </source>
</evidence>
<sequence>MAEKNLAPYDVVVIGAGVLGLSTAVQLSESGLRVAVLARELPSDLQSSQWASPWAGANWSSFASNPQEKRRDTATFEYFDRLAKSNPEIVVKRPFKYIWNRDAGYSSPWYRDVVGNFRPLKDDEKVPGFSGGVHFESFTLNPHRLLQLYEEKLRARGVPLIKVRLNSLADAFKWNARLVVNASGLGARALLGVEDAKVFPDRGQTVLVRAPSVNTCFGVRDLNNKPGEATYIIPRPGSGGCVVVGGTNLKGETDLLPRKETAERILEKAFKICPLLAEGGKSWRDIQIVSHNVGLRPCREGGLRLELEEVDLKGEKDLLAEGTKESTRGTVLHCYGIGPAGYQAHHGVALEACDVALKFLGSKARL</sequence>
<dbReference type="GO" id="GO:0003884">
    <property type="term" value="F:D-amino-acid oxidase activity"/>
    <property type="evidence" value="ECO:0007669"/>
    <property type="project" value="InterPro"/>
</dbReference>
<evidence type="ECO:0000256" key="5">
    <source>
        <dbReference type="ARBA" id="ARBA00023002"/>
    </source>
</evidence>
<organism evidence="7 8">
    <name type="scientific">Trichosporon asahii var. asahii (strain CBS 8904)</name>
    <name type="common">Yeast</name>
    <dbReference type="NCBI Taxonomy" id="1220162"/>
    <lineage>
        <taxon>Eukaryota</taxon>
        <taxon>Fungi</taxon>
        <taxon>Dikarya</taxon>
        <taxon>Basidiomycota</taxon>
        <taxon>Agaricomycotina</taxon>
        <taxon>Tremellomycetes</taxon>
        <taxon>Trichosporonales</taxon>
        <taxon>Trichosporonaceae</taxon>
        <taxon>Trichosporon</taxon>
    </lineage>
</organism>
<dbReference type="PANTHER" id="PTHR11530:SF30">
    <property type="entry name" value="FAD DEPENDENT OXIDOREDUCTASE DOMAIN-CONTAINING PROTEIN"/>
    <property type="match status" value="1"/>
</dbReference>
<comment type="cofactor">
    <cofactor evidence="1">
        <name>FAD</name>
        <dbReference type="ChEBI" id="CHEBI:57692"/>
    </cofactor>
</comment>
<dbReference type="InterPro" id="IPR023209">
    <property type="entry name" value="DAO"/>
</dbReference>
<dbReference type="Gene3D" id="3.30.9.10">
    <property type="entry name" value="D-Amino Acid Oxidase, subunit A, domain 2"/>
    <property type="match status" value="1"/>
</dbReference>
<dbReference type="InterPro" id="IPR006076">
    <property type="entry name" value="FAD-dep_OxRdtase"/>
</dbReference>
<dbReference type="InParanoid" id="K1VVT3"/>
<keyword evidence="8" id="KW-1185">Reference proteome</keyword>
<dbReference type="PIRSF" id="PIRSF000189">
    <property type="entry name" value="D-aa_oxidase"/>
    <property type="match status" value="1"/>
</dbReference>
<dbReference type="Pfam" id="PF01266">
    <property type="entry name" value="DAO"/>
    <property type="match status" value="1"/>
</dbReference>
<dbReference type="STRING" id="1220162.K1VVT3"/>
<evidence type="ECO:0000313" key="8">
    <source>
        <dbReference type="Proteomes" id="UP000006757"/>
    </source>
</evidence>
<protein>
    <submittedName>
        <fullName evidence="7">D-amino-acid oxidase</fullName>
    </submittedName>
</protein>
<dbReference type="GO" id="GO:0005737">
    <property type="term" value="C:cytoplasm"/>
    <property type="evidence" value="ECO:0007669"/>
    <property type="project" value="TreeGrafter"/>
</dbReference>
<dbReference type="OMA" id="PMMEDER"/>
<dbReference type="FunCoup" id="K1VVT3">
    <property type="interactions" value="59"/>
</dbReference>
<proteinExistence type="inferred from homology"/>
<dbReference type="OrthoDB" id="2015447at2759"/>
<dbReference type="SUPFAM" id="SSF54373">
    <property type="entry name" value="FAD-linked reductases, C-terminal domain"/>
    <property type="match status" value="1"/>
</dbReference>
<dbReference type="SUPFAM" id="SSF51971">
    <property type="entry name" value="Nucleotide-binding domain"/>
    <property type="match status" value="1"/>
</dbReference>
<comment type="caution">
    <text evidence="7">The sequence shown here is derived from an EMBL/GenBank/DDBJ whole genome shotgun (WGS) entry which is preliminary data.</text>
</comment>
<dbReference type="HOGENOM" id="CLU_034311_1_0_1"/>
<feature type="domain" description="FAD dependent oxidoreductase" evidence="6">
    <location>
        <begin position="10"/>
        <end position="352"/>
    </location>
</feature>
<dbReference type="EMBL" id="AMBO01000217">
    <property type="protein sequence ID" value="EKD04651.1"/>
    <property type="molecule type" value="Genomic_DNA"/>
</dbReference>
<keyword evidence="5" id="KW-0560">Oxidoreductase</keyword>
<dbReference type="Proteomes" id="UP000006757">
    <property type="component" value="Unassembled WGS sequence"/>
</dbReference>